<protein>
    <submittedName>
        <fullName evidence="2">14480_t:CDS:1</fullName>
    </submittedName>
</protein>
<organism evidence="2 3">
    <name type="scientific">Funneliformis geosporum</name>
    <dbReference type="NCBI Taxonomy" id="1117311"/>
    <lineage>
        <taxon>Eukaryota</taxon>
        <taxon>Fungi</taxon>
        <taxon>Fungi incertae sedis</taxon>
        <taxon>Mucoromycota</taxon>
        <taxon>Glomeromycotina</taxon>
        <taxon>Glomeromycetes</taxon>
        <taxon>Glomerales</taxon>
        <taxon>Glomeraceae</taxon>
        <taxon>Funneliformis</taxon>
    </lineage>
</organism>
<evidence type="ECO:0000256" key="1">
    <source>
        <dbReference type="SAM" id="SignalP"/>
    </source>
</evidence>
<dbReference type="AlphaFoldDB" id="A0A9W4SH33"/>
<name>A0A9W4SH33_9GLOM</name>
<keyword evidence="3" id="KW-1185">Reference proteome</keyword>
<feature type="signal peptide" evidence="1">
    <location>
        <begin position="1"/>
        <end position="19"/>
    </location>
</feature>
<evidence type="ECO:0000313" key="2">
    <source>
        <dbReference type="EMBL" id="CAI2169226.1"/>
    </source>
</evidence>
<sequence>MKVAIVLFLFSLFAAVAFALVADKKPANEESVDKRSPHDYYDDDYYEDDYNKKKHYKRHDYYKKKDYYDDDYEDYKYKSTEIIANFRPTQVTPLYSSQSQRTYSTITHRQRHNGNFSIPPSENRNHRSSTLKRNINISLYFQDIEQQRIKRTFL</sequence>
<keyword evidence="1" id="KW-0732">Signal</keyword>
<dbReference type="Proteomes" id="UP001153678">
    <property type="component" value="Unassembled WGS sequence"/>
</dbReference>
<reference evidence="2" key="1">
    <citation type="submission" date="2022-08" db="EMBL/GenBank/DDBJ databases">
        <authorList>
            <person name="Kallberg Y."/>
            <person name="Tangrot J."/>
            <person name="Rosling A."/>
        </authorList>
    </citation>
    <scope>NUCLEOTIDE SEQUENCE</scope>
    <source>
        <strain evidence="2">Wild A</strain>
    </source>
</reference>
<feature type="chain" id="PRO_5040777757" evidence="1">
    <location>
        <begin position="20"/>
        <end position="154"/>
    </location>
</feature>
<comment type="caution">
    <text evidence="2">The sequence shown here is derived from an EMBL/GenBank/DDBJ whole genome shotgun (WGS) entry which is preliminary data.</text>
</comment>
<gene>
    <name evidence="2" type="ORF">FWILDA_LOCUS3974</name>
</gene>
<dbReference type="EMBL" id="CAMKVN010000562">
    <property type="protein sequence ID" value="CAI2169226.1"/>
    <property type="molecule type" value="Genomic_DNA"/>
</dbReference>
<evidence type="ECO:0000313" key="3">
    <source>
        <dbReference type="Proteomes" id="UP001153678"/>
    </source>
</evidence>
<accession>A0A9W4SH33</accession>
<proteinExistence type="predicted"/>